<evidence type="ECO:0000313" key="9">
    <source>
        <dbReference type="Proteomes" id="UP000504637"/>
    </source>
</evidence>
<dbReference type="Pfam" id="PF13365">
    <property type="entry name" value="Trypsin_2"/>
    <property type="match status" value="1"/>
</dbReference>
<dbReference type="PANTHER" id="PTHR15462">
    <property type="entry name" value="SERINE PROTEASE"/>
    <property type="match status" value="1"/>
</dbReference>
<evidence type="ECO:0000256" key="4">
    <source>
        <dbReference type="ARBA" id="ARBA00022729"/>
    </source>
</evidence>
<dbReference type="PROSITE" id="PS00134">
    <property type="entry name" value="TRYPSIN_HIS"/>
    <property type="match status" value="1"/>
</dbReference>
<dbReference type="InterPro" id="IPR009003">
    <property type="entry name" value="Peptidase_S1_PA"/>
</dbReference>
<dbReference type="GO" id="GO:0004252">
    <property type="term" value="F:serine-type endopeptidase activity"/>
    <property type="evidence" value="ECO:0007669"/>
    <property type="project" value="InterPro"/>
</dbReference>
<keyword evidence="4" id="KW-0732">Signal</keyword>
<keyword evidence="3 7" id="KW-0645">Protease</keyword>
<feature type="region of interest" description="Disordered" evidence="8">
    <location>
        <begin position="641"/>
        <end position="666"/>
    </location>
</feature>
<dbReference type="Proteomes" id="UP000504637">
    <property type="component" value="Unplaced"/>
</dbReference>
<name>A0A6J3LRR6_9PEZI</name>
<dbReference type="PRINTS" id="PR00839">
    <property type="entry name" value="V8PROTEASE"/>
</dbReference>
<feature type="region of interest" description="Disordered" evidence="8">
    <location>
        <begin position="477"/>
        <end position="516"/>
    </location>
</feature>
<dbReference type="InterPro" id="IPR018114">
    <property type="entry name" value="TRYPSIN_HIS"/>
</dbReference>
<comment type="similarity">
    <text evidence="1">Belongs to the peptidase S1 family.</text>
</comment>
<organism evidence="10">
    <name type="scientific">Dissoconium aciculare CBS 342.82</name>
    <dbReference type="NCBI Taxonomy" id="1314786"/>
    <lineage>
        <taxon>Eukaryota</taxon>
        <taxon>Fungi</taxon>
        <taxon>Dikarya</taxon>
        <taxon>Ascomycota</taxon>
        <taxon>Pezizomycotina</taxon>
        <taxon>Dothideomycetes</taxon>
        <taxon>Dothideomycetidae</taxon>
        <taxon>Mycosphaerellales</taxon>
        <taxon>Dissoconiaceae</taxon>
        <taxon>Dissoconium</taxon>
    </lineage>
</organism>
<dbReference type="PANTHER" id="PTHR15462:SF8">
    <property type="entry name" value="SERINE PROTEASE"/>
    <property type="match status" value="1"/>
</dbReference>
<evidence type="ECO:0000256" key="2">
    <source>
        <dbReference type="ARBA" id="ARBA00008764"/>
    </source>
</evidence>
<sequence length="724" mass="77503">MPAADTSVPAETGEANLANLPKPRPISPLVTKVAAWDLNPTRSAPATESFPIGPTVDEGTETAFADDARKLVAPCDIRRGGKYYSVVKLQIRYEKQKPTDKARAQGSGWLIADDILVTAGHCAFDHTYGLGRAVEVKVYVGYNGRDSVGSLDVQFRQGVRIATPGAWVASDVNRHNDVAFIKVDRPFEGIGPFSFERATPTTGTLDIGVVGYPADKTYKDEKAAQMYEQYAVTTFDLSATKLNMLEYLISTYGGQSGSPVIVKGSNVAIGTHVYGLGTKNSASVIRGQYGNFYHGLRNAVRSPLPATIGQRGFVILEITGAEDTFTESDPPVSEGFWSVFKKVVRVGSKIASTALTIGAPFLGPVGAPVAAIAGTALRFAGRVAETATTEAGIEGGEESLLTADYSWKPHACRAILNEAALQTVQQMNVSTAQKYRIFQKMQSEWEKKRPYIRGLARDLGPSFMEPALRIALRSSVPTGESEMDNFPEMSLGMPNEESTLEGESSMEGESSPEADMQRLSEGIASIAKAEGETEGWWSSVGKVFKLAVKAAPAAINLYKALTESEFDGAESSLEPHLEDVCHRAVMGEAAFNALMSIPPAEWAAEGFYKVFYNTIKTIGPSVIKLSPGMIRNINPIVIGSITTKRPGRGGGESSFDGAETSTSPSKKRIVDLLDDVSIKEAPGTASDQSSGIEADTTSRPISNGKMNGHLNGTPFPLQYVKAIA</sequence>
<dbReference type="RefSeq" id="XP_033455354.1">
    <property type="nucleotide sequence ID" value="XM_033609071.1"/>
</dbReference>
<dbReference type="GO" id="GO:0006508">
    <property type="term" value="P:proteolysis"/>
    <property type="evidence" value="ECO:0007669"/>
    <property type="project" value="UniProtKB-KW"/>
</dbReference>
<proteinExistence type="inferred from homology"/>
<evidence type="ECO:0000256" key="6">
    <source>
        <dbReference type="ARBA" id="ARBA00022825"/>
    </source>
</evidence>
<feature type="region of interest" description="Disordered" evidence="8">
    <location>
        <begin position="681"/>
        <end position="709"/>
    </location>
</feature>
<dbReference type="SUPFAM" id="SSF50494">
    <property type="entry name" value="Trypsin-like serine proteases"/>
    <property type="match status" value="1"/>
</dbReference>
<protein>
    <recommendedName>
        <fullName evidence="7">Serine protease</fullName>
        <ecNumber evidence="7">3.4.21.-</ecNumber>
    </recommendedName>
</protein>
<evidence type="ECO:0000313" key="10">
    <source>
        <dbReference type="RefSeq" id="XP_033455354.1"/>
    </source>
</evidence>
<dbReference type="Gene3D" id="2.40.10.10">
    <property type="entry name" value="Trypsin-like serine proteases"/>
    <property type="match status" value="2"/>
</dbReference>
<dbReference type="EC" id="3.4.21.-" evidence="7"/>
<evidence type="ECO:0000256" key="1">
    <source>
        <dbReference type="ARBA" id="ARBA00007664"/>
    </source>
</evidence>
<accession>A0A6J3LRR6</accession>
<keyword evidence="5 7" id="KW-0378">Hydrolase</keyword>
<evidence type="ECO:0000256" key="8">
    <source>
        <dbReference type="SAM" id="MobiDB-lite"/>
    </source>
</evidence>
<dbReference type="InterPro" id="IPR043504">
    <property type="entry name" value="Peptidase_S1_PA_chymotrypsin"/>
</dbReference>
<reference evidence="10" key="2">
    <citation type="submission" date="2020-04" db="EMBL/GenBank/DDBJ databases">
        <authorList>
            <consortium name="NCBI Genome Project"/>
        </authorList>
    </citation>
    <scope>NUCLEOTIDE SEQUENCE</scope>
    <source>
        <strain evidence="10">CBS 342.82</strain>
    </source>
</reference>
<reference evidence="10" key="1">
    <citation type="submission" date="2020-01" db="EMBL/GenBank/DDBJ databases">
        <authorList>
            <consortium name="DOE Joint Genome Institute"/>
            <person name="Haridas S."/>
            <person name="Albert R."/>
            <person name="Binder M."/>
            <person name="Bloem J."/>
            <person name="Labutti K."/>
            <person name="Salamov A."/>
            <person name="Andreopoulos B."/>
            <person name="Baker S.E."/>
            <person name="Barry K."/>
            <person name="Bills G."/>
            <person name="Bluhm B.H."/>
            <person name="Cannon C."/>
            <person name="Castanera R."/>
            <person name="Culley D.E."/>
            <person name="Daum C."/>
            <person name="Ezra D."/>
            <person name="Gonzalez J.B."/>
            <person name="Henrissat B."/>
            <person name="Kuo A."/>
            <person name="Liang C."/>
            <person name="Lipzen A."/>
            <person name="Lutzoni F."/>
            <person name="Magnuson J."/>
            <person name="Mondo S."/>
            <person name="Nolan M."/>
            <person name="Ohm R."/>
            <person name="Pangilinan J."/>
            <person name="Park H.-J."/>
            <person name="Ramirez L."/>
            <person name="Alfaro M."/>
            <person name="Sun H."/>
            <person name="Tritt A."/>
            <person name="Yoshinaga Y."/>
            <person name="Zwiers L.-H."/>
            <person name="Turgeon B.G."/>
            <person name="Goodwin S.B."/>
            <person name="Spatafora J.W."/>
            <person name="Crous P.W."/>
            <person name="Grigoriev I.V."/>
        </authorList>
    </citation>
    <scope>NUCLEOTIDE SEQUENCE</scope>
    <source>
        <strain evidence="10">CBS 342.82</strain>
    </source>
</reference>
<feature type="compositionally biased region" description="Polar residues" evidence="8">
    <location>
        <begin position="685"/>
        <end position="705"/>
    </location>
</feature>
<dbReference type="InterPro" id="IPR008256">
    <property type="entry name" value="Peptidase_S1B"/>
</dbReference>
<keyword evidence="9" id="KW-1185">Reference proteome</keyword>
<gene>
    <name evidence="10" type="ORF">K489DRAFT_95811</name>
</gene>
<dbReference type="InterPro" id="IPR050966">
    <property type="entry name" value="Glutamyl_endopeptidase"/>
</dbReference>
<feature type="region of interest" description="Disordered" evidence="8">
    <location>
        <begin position="1"/>
        <end position="22"/>
    </location>
</feature>
<evidence type="ECO:0000256" key="3">
    <source>
        <dbReference type="ARBA" id="ARBA00022670"/>
    </source>
</evidence>
<dbReference type="AlphaFoldDB" id="A0A6J3LRR6"/>
<feature type="compositionally biased region" description="Acidic residues" evidence="8">
    <location>
        <begin position="498"/>
        <end position="512"/>
    </location>
</feature>
<dbReference type="GeneID" id="54366872"/>
<evidence type="ECO:0000256" key="5">
    <source>
        <dbReference type="ARBA" id="ARBA00022801"/>
    </source>
</evidence>
<evidence type="ECO:0000256" key="7">
    <source>
        <dbReference type="RuleBase" id="RU004296"/>
    </source>
</evidence>
<comment type="similarity">
    <text evidence="2 7">Belongs to the peptidase S1B family.</text>
</comment>
<keyword evidence="6 7" id="KW-0720">Serine protease</keyword>
<reference evidence="10" key="3">
    <citation type="submission" date="2025-08" db="UniProtKB">
        <authorList>
            <consortium name="RefSeq"/>
        </authorList>
    </citation>
    <scope>IDENTIFICATION</scope>
    <source>
        <strain evidence="10">CBS 342.82</strain>
    </source>
</reference>
<dbReference type="OrthoDB" id="3693942at2759"/>